<dbReference type="AlphaFoldDB" id="A0A381WAK1"/>
<feature type="non-terminal residue" evidence="1">
    <location>
        <position position="43"/>
    </location>
</feature>
<sequence length="43" mass="4571">MSRTQESLSTTHDRVGTGVSLTALVLAAFFWLPASTSAQVSFV</sequence>
<proteinExistence type="predicted"/>
<gene>
    <name evidence="1" type="ORF">METZ01_LOCUS102433</name>
</gene>
<name>A0A381WAK1_9ZZZZ</name>
<dbReference type="EMBL" id="UINC01011209">
    <property type="protein sequence ID" value="SVA49579.1"/>
    <property type="molecule type" value="Genomic_DNA"/>
</dbReference>
<protein>
    <submittedName>
        <fullName evidence="1">Uncharacterized protein</fullName>
    </submittedName>
</protein>
<organism evidence="1">
    <name type="scientific">marine metagenome</name>
    <dbReference type="NCBI Taxonomy" id="408172"/>
    <lineage>
        <taxon>unclassified sequences</taxon>
        <taxon>metagenomes</taxon>
        <taxon>ecological metagenomes</taxon>
    </lineage>
</organism>
<accession>A0A381WAK1</accession>
<evidence type="ECO:0000313" key="1">
    <source>
        <dbReference type="EMBL" id="SVA49579.1"/>
    </source>
</evidence>
<reference evidence="1" key="1">
    <citation type="submission" date="2018-05" db="EMBL/GenBank/DDBJ databases">
        <authorList>
            <person name="Lanie J.A."/>
            <person name="Ng W.-L."/>
            <person name="Kazmierczak K.M."/>
            <person name="Andrzejewski T.M."/>
            <person name="Davidsen T.M."/>
            <person name="Wayne K.J."/>
            <person name="Tettelin H."/>
            <person name="Glass J.I."/>
            <person name="Rusch D."/>
            <person name="Podicherti R."/>
            <person name="Tsui H.-C.T."/>
            <person name="Winkler M.E."/>
        </authorList>
    </citation>
    <scope>NUCLEOTIDE SEQUENCE</scope>
</reference>